<protein>
    <submittedName>
        <fullName evidence="1">Uncharacterized protein</fullName>
    </submittedName>
</protein>
<dbReference type="AlphaFoldDB" id="A0A6A4N8A8"/>
<evidence type="ECO:0000313" key="1">
    <source>
        <dbReference type="EMBL" id="KAE9586010.1"/>
    </source>
</evidence>
<keyword evidence="2" id="KW-1185">Reference proteome</keyword>
<accession>A0A6A4N8A8</accession>
<name>A0A6A4N8A8_LUPAL</name>
<dbReference type="Proteomes" id="UP000447434">
    <property type="component" value="Chromosome 24"/>
</dbReference>
<sequence length="95" mass="11312">MSLYILYINTFSCICKSYIYIYIYYSDQDGIFVLEPKSLEPYGRNYYVSEPVNTLAEPFLKALLDKTSFKIAEQFYYQRLDLINSNRVTILVFKK</sequence>
<reference evidence="2" key="1">
    <citation type="journal article" date="2020" name="Nat. Commun.">
        <title>Genome sequence of the cluster root forming white lupin.</title>
        <authorList>
            <person name="Hufnagel B."/>
            <person name="Marques A."/>
            <person name="Soriano A."/>
            <person name="Marques L."/>
            <person name="Divol F."/>
            <person name="Doumas P."/>
            <person name="Sallet E."/>
            <person name="Mancinotti D."/>
            <person name="Carrere S."/>
            <person name="Marande W."/>
            <person name="Arribat S."/>
            <person name="Keller J."/>
            <person name="Huneau C."/>
            <person name="Blein T."/>
            <person name="Aime D."/>
            <person name="Laguerre M."/>
            <person name="Taylor J."/>
            <person name="Schubert V."/>
            <person name="Nelson M."/>
            <person name="Geu-Flores F."/>
            <person name="Crespi M."/>
            <person name="Gallardo-Guerrero K."/>
            <person name="Delaux P.-M."/>
            <person name="Salse J."/>
            <person name="Berges H."/>
            <person name="Guyot R."/>
            <person name="Gouzy J."/>
            <person name="Peret B."/>
        </authorList>
    </citation>
    <scope>NUCLEOTIDE SEQUENCE [LARGE SCALE GENOMIC DNA]</scope>
    <source>
        <strain evidence="2">cv. Amiga</strain>
    </source>
</reference>
<dbReference type="EMBL" id="WOCE01000024">
    <property type="protein sequence ID" value="KAE9586010.1"/>
    <property type="molecule type" value="Genomic_DNA"/>
</dbReference>
<comment type="caution">
    <text evidence="1">The sequence shown here is derived from an EMBL/GenBank/DDBJ whole genome shotgun (WGS) entry which is preliminary data.</text>
</comment>
<gene>
    <name evidence="1" type="ORF">Lalb_Chr24g0397381</name>
</gene>
<organism evidence="1 2">
    <name type="scientific">Lupinus albus</name>
    <name type="common">White lupine</name>
    <name type="synonym">Lupinus termis</name>
    <dbReference type="NCBI Taxonomy" id="3870"/>
    <lineage>
        <taxon>Eukaryota</taxon>
        <taxon>Viridiplantae</taxon>
        <taxon>Streptophyta</taxon>
        <taxon>Embryophyta</taxon>
        <taxon>Tracheophyta</taxon>
        <taxon>Spermatophyta</taxon>
        <taxon>Magnoliopsida</taxon>
        <taxon>eudicotyledons</taxon>
        <taxon>Gunneridae</taxon>
        <taxon>Pentapetalae</taxon>
        <taxon>rosids</taxon>
        <taxon>fabids</taxon>
        <taxon>Fabales</taxon>
        <taxon>Fabaceae</taxon>
        <taxon>Papilionoideae</taxon>
        <taxon>50 kb inversion clade</taxon>
        <taxon>genistoids sensu lato</taxon>
        <taxon>core genistoids</taxon>
        <taxon>Genisteae</taxon>
        <taxon>Lupinus</taxon>
    </lineage>
</organism>
<evidence type="ECO:0000313" key="2">
    <source>
        <dbReference type="Proteomes" id="UP000447434"/>
    </source>
</evidence>
<proteinExistence type="predicted"/>